<dbReference type="RefSeq" id="WP_386252567.1">
    <property type="nucleotide sequence ID" value="NZ_JBHTRV010000007.1"/>
</dbReference>
<dbReference type="Proteomes" id="UP001600424">
    <property type="component" value="Unassembled WGS sequence"/>
</dbReference>
<feature type="transmembrane region" description="Helical" evidence="1">
    <location>
        <begin position="12"/>
        <end position="36"/>
    </location>
</feature>
<reference evidence="2 3" key="1">
    <citation type="submission" date="2024-09" db="EMBL/GenBank/DDBJ databases">
        <title>The Natural Products Discovery Center: Release of the First 8490 Sequenced Strains for Exploring Actinobacteria Biosynthetic Diversity.</title>
        <authorList>
            <person name="Kalkreuter E."/>
            <person name="Kautsar S.A."/>
            <person name="Yang D."/>
            <person name="Bader C.D."/>
            <person name="Teijaro C.N."/>
            <person name="Fluegel L."/>
            <person name="Davis C.M."/>
            <person name="Simpson J.R."/>
            <person name="Lauterbach L."/>
            <person name="Steele A.D."/>
            <person name="Gui C."/>
            <person name="Meng S."/>
            <person name="Li G."/>
            <person name="Viehrig K."/>
            <person name="Ye F."/>
            <person name="Su P."/>
            <person name="Kiefer A.F."/>
            <person name="Nichols A."/>
            <person name="Cepeda A.J."/>
            <person name="Yan W."/>
            <person name="Fan B."/>
            <person name="Jiang Y."/>
            <person name="Adhikari A."/>
            <person name="Zheng C.-J."/>
            <person name="Schuster L."/>
            <person name="Cowan T.M."/>
            <person name="Smanski M.J."/>
            <person name="Chevrette M.G."/>
            <person name="De Carvalho L.P.S."/>
            <person name="Shen B."/>
        </authorList>
    </citation>
    <scope>NUCLEOTIDE SEQUENCE [LARGE SCALE GENOMIC DNA]</scope>
    <source>
        <strain evidence="2 3">NPDC056472</strain>
    </source>
</reference>
<dbReference type="EMBL" id="JBHTRV010000007">
    <property type="protein sequence ID" value="MFE5980526.1"/>
    <property type="molecule type" value="Genomic_DNA"/>
</dbReference>
<evidence type="ECO:0000313" key="2">
    <source>
        <dbReference type="EMBL" id="MFE5980526.1"/>
    </source>
</evidence>
<keyword evidence="1" id="KW-1133">Transmembrane helix</keyword>
<name>A0ABW6ISC8_STRWE</name>
<comment type="caution">
    <text evidence="2">The sequence shown here is derived from an EMBL/GenBank/DDBJ whole genome shotgun (WGS) entry which is preliminary data.</text>
</comment>
<evidence type="ECO:0000256" key="1">
    <source>
        <dbReference type="SAM" id="Phobius"/>
    </source>
</evidence>
<protein>
    <submittedName>
        <fullName evidence="2">DUF3592 domain-containing protein</fullName>
    </submittedName>
</protein>
<proteinExistence type="predicted"/>
<evidence type="ECO:0000313" key="3">
    <source>
        <dbReference type="Proteomes" id="UP001600424"/>
    </source>
</evidence>
<keyword evidence="3" id="KW-1185">Reference proteome</keyword>
<feature type="transmembrane region" description="Helical" evidence="1">
    <location>
        <begin position="118"/>
        <end position="139"/>
    </location>
</feature>
<gene>
    <name evidence="2" type="ORF">ACFQ63_12535</name>
</gene>
<sequence>MIWAFHRTGAMSVTLLITFATLIGLVGFAVSLGVYVHSSPLVKRGVRTSARCVAVGQVAAGSMLLLEYTPPGGPARQYTVGPYVFPPVQVGGRLDVVYDPKRPQEVSLPERLPKSTRGLVVAMAVFGALLLFGVVRFVLAVTG</sequence>
<accession>A0ABW6ISC8</accession>
<keyword evidence="1" id="KW-0472">Membrane</keyword>
<keyword evidence="1" id="KW-0812">Transmembrane</keyword>
<organism evidence="2 3">
    <name type="scientific">Streptomyces wedmorensis</name>
    <dbReference type="NCBI Taxonomy" id="43759"/>
    <lineage>
        <taxon>Bacteria</taxon>
        <taxon>Bacillati</taxon>
        <taxon>Actinomycetota</taxon>
        <taxon>Actinomycetes</taxon>
        <taxon>Kitasatosporales</taxon>
        <taxon>Streptomycetaceae</taxon>
        <taxon>Streptomyces</taxon>
    </lineage>
</organism>